<dbReference type="InterPro" id="IPR011050">
    <property type="entry name" value="Pectin_lyase_fold/virulence"/>
</dbReference>
<dbReference type="AlphaFoldDB" id="A0A1E5V0D3"/>
<dbReference type="GO" id="GO:0030570">
    <property type="term" value="F:pectate lyase activity"/>
    <property type="evidence" value="ECO:0007669"/>
    <property type="project" value="InterPro"/>
</dbReference>
<dbReference type="Proteomes" id="UP000095767">
    <property type="component" value="Unassembled WGS sequence"/>
</dbReference>
<dbReference type="InterPro" id="IPR012334">
    <property type="entry name" value="Pectin_lyas_fold"/>
</dbReference>
<dbReference type="InterPro" id="IPR018082">
    <property type="entry name" value="AmbAllergen"/>
</dbReference>
<dbReference type="PANTHER" id="PTHR31683">
    <property type="entry name" value="PECTATE LYASE 18-RELATED"/>
    <property type="match status" value="1"/>
</dbReference>
<evidence type="ECO:0000313" key="2">
    <source>
        <dbReference type="EMBL" id="OEL18622.1"/>
    </source>
</evidence>
<sequence length="85" mass="9511">MLGLKKPGKQSKFRGPCQATNPIDRCWRCRGNWATGRKRLARCVQGFGWNTTGGLTDNFYVVTNGTDDDVVNPRPGTLRWGVIQN</sequence>
<proteinExistence type="predicted"/>
<gene>
    <name evidence="2" type="ORF">BAE44_0020359</name>
</gene>
<reference evidence="2 3" key="1">
    <citation type="submission" date="2016-09" db="EMBL/GenBank/DDBJ databases">
        <title>The draft genome of Dichanthelium oligosanthes: A C3 panicoid grass species.</title>
        <authorList>
            <person name="Studer A.J."/>
            <person name="Schnable J.C."/>
            <person name="Brutnell T.P."/>
        </authorList>
    </citation>
    <scope>NUCLEOTIDE SEQUENCE [LARGE SCALE GENOMIC DNA]</scope>
    <source>
        <strain evidence="3">cv. Kellogg 1175</strain>
        <tissue evidence="2">Leaf</tissue>
    </source>
</reference>
<protein>
    <submittedName>
        <fullName evidence="2">Uncharacterized protein</fullName>
    </submittedName>
</protein>
<dbReference type="Gene3D" id="2.160.20.10">
    <property type="entry name" value="Single-stranded right-handed beta-helix, Pectin lyase-like"/>
    <property type="match status" value="1"/>
</dbReference>
<comment type="caution">
    <text evidence="2">The sequence shown here is derived from an EMBL/GenBank/DDBJ whole genome shotgun (WGS) entry which is preliminary data.</text>
</comment>
<evidence type="ECO:0000313" key="3">
    <source>
        <dbReference type="Proteomes" id="UP000095767"/>
    </source>
</evidence>
<dbReference type="STRING" id="888268.A0A1E5V0D3"/>
<dbReference type="PRINTS" id="PR00807">
    <property type="entry name" value="AMBALLERGEN"/>
</dbReference>
<keyword evidence="1" id="KW-0732">Signal</keyword>
<dbReference type="InterPro" id="IPR045032">
    <property type="entry name" value="PEL"/>
</dbReference>
<name>A0A1E5V0D3_9POAL</name>
<dbReference type="OrthoDB" id="1637350at2759"/>
<dbReference type="PANTHER" id="PTHR31683:SF192">
    <property type="entry name" value="PECTATE LYASE"/>
    <property type="match status" value="1"/>
</dbReference>
<organism evidence="2 3">
    <name type="scientific">Dichanthelium oligosanthes</name>
    <dbReference type="NCBI Taxonomy" id="888268"/>
    <lineage>
        <taxon>Eukaryota</taxon>
        <taxon>Viridiplantae</taxon>
        <taxon>Streptophyta</taxon>
        <taxon>Embryophyta</taxon>
        <taxon>Tracheophyta</taxon>
        <taxon>Spermatophyta</taxon>
        <taxon>Magnoliopsida</taxon>
        <taxon>Liliopsida</taxon>
        <taxon>Poales</taxon>
        <taxon>Poaceae</taxon>
        <taxon>PACMAD clade</taxon>
        <taxon>Panicoideae</taxon>
        <taxon>Panicodae</taxon>
        <taxon>Paniceae</taxon>
        <taxon>Dichantheliinae</taxon>
        <taxon>Dichanthelium</taxon>
    </lineage>
</organism>
<dbReference type="EMBL" id="LWDX02056098">
    <property type="protein sequence ID" value="OEL18622.1"/>
    <property type="molecule type" value="Genomic_DNA"/>
</dbReference>
<keyword evidence="3" id="KW-1185">Reference proteome</keyword>
<accession>A0A1E5V0D3</accession>
<evidence type="ECO:0000256" key="1">
    <source>
        <dbReference type="ARBA" id="ARBA00022729"/>
    </source>
</evidence>
<dbReference type="SUPFAM" id="SSF51126">
    <property type="entry name" value="Pectin lyase-like"/>
    <property type="match status" value="1"/>
</dbReference>